<name>A0A848GNL0_9BACT</name>
<dbReference type="AlphaFoldDB" id="A0A848GNL0"/>
<proteinExistence type="predicted"/>
<dbReference type="InterPro" id="IPR002925">
    <property type="entry name" value="Dienelactn_hydro"/>
</dbReference>
<dbReference type="InterPro" id="IPR051411">
    <property type="entry name" value="Polyketide_trans_af380"/>
</dbReference>
<dbReference type="Proteomes" id="UP000583266">
    <property type="component" value="Unassembled WGS sequence"/>
</dbReference>
<gene>
    <name evidence="4" type="ORF">HHL17_18420</name>
</gene>
<accession>A0A848GNL0</accession>
<dbReference type="GO" id="GO:0051920">
    <property type="term" value="F:peroxiredoxin activity"/>
    <property type="evidence" value="ECO:0007669"/>
    <property type="project" value="InterPro"/>
</dbReference>
<dbReference type="Pfam" id="PF01738">
    <property type="entry name" value="DLH"/>
    <property type="match status" value="1"/>
</dbReference>
<dbReference type="SUPFAM" id="SSF53474">
    <property type="entry name" value="alpha/beta-Hydrolases"/>
    <property type="match status" value="1"/>
</dbReference>
<evidence type="ECO:0000313" key="5">
    <source>
        <dbReference type="Proteomes" id="UP000583266"/>
    </source>
</evidence>
<feature type="domain" description="Carboxymuconolactone decarboxylase-like" evidence="3">
    <location>
        <begin position="156"/>
        <end position="232"/>
    </location>
</feature>
<feature type="signal peptide" evidence="1">
    <location>
        <begin position="1"/>
        <end position="25"/>
    </location>
</feature>
<reference evidence="4 5" key="1">
    <citation type="submission" date="2020-04" db="EMBL/GenBank/DDBJ databases">
        <title>Chitinophaga sp. G-6-1-13 sp. nov., isolated from soil.</title>
        <authorList>
            <person name="Dahal R.H."/>
            <person name="Chaudhary D.K."/>
        </authorList>
    </citation>
    <scope>NUCLEOTIDE SEQUENCE [LARGE SCALE GENOMIC DNA]</scope>
    <source>
        <strain evidence="4 5">G-6-1-13</strain>
    </source>
</reference>
<dbReference type="Gene3D" id="3.40.50.1820">
    <property type="entry name" value="alpha/beta hydrolase"/>
    <property type="match status" value="1"/>
</dbReference>
<dbReference type="Gene3D" id="1.10.10.800">
    <property type="match status" value="1"/>
</dbReference>
<evidence type="ECO:0000313" key="4">
    <source>
        <dbReference type="EMBL" id="NML39181.1"/>
    </source>
</evidence>
<dbReference type="PANTHER" id="PTHR47751:SF1">
    <property type="entry name" value="SUPERFAMILY HYDROLASE, PUTATIVE (AFU_ORTHOLOGUE AFUA_2G16580)-RELATED"/>
    <property type="match status" value="1"/>
</dbReference>
<dbReference type="EMBL" id="JABBGC010000002">
    <property type="protein sequence ID" value="NML39181.1"/>
    <property type="molecule type" value="Genomic_DNA"/>
</dbReference>
<protein>
    <submittedName>
        <fullName evidence="4">Alpha/beta fold hydrolase</fullName>
    </submittedName>
</protein>
<comment type="caution">
    <text evidence="4">The sequence shown here is derived from an EMBL/GenBank/DDBJ whole genome shotgun (WGS) entry which is preliminary data.</text>
</comment>
<evidence type="ECO:0000256" key="1">
    <source>
        <dbReference type="SAM" id="SignalP"/>
    </source>
</evidence>
<dbReference type="RefSeq" id="WP_169226285.1">
    <property type="nucleotide sequence ID" value="NZ_JABBGC010000002.1"/>
</dbReference>
<organism evidence="4 5">
    <name type="scientific">Chitinophaga fulva</name>
    <dbReference type="NCBI Taxonomy" id="2728842"/>
    <lineage>
        <taxon>Bacteria</taxon>
        <taxon>Pseudomonadati</taxon>
        <taxon>Bacteroidota</taxon>
        <taxon>Chitinophagia</taxon>
        <taxon>Chitinophagales</taxon>
        <taxon>Chitinophagaceae</taxon>
        <taxon>Chitinophaga</taxon>
    </lineage>
</organism>
<dbReference type="PANTHER" id="PTHR47751">
    <property type="entry name" value="SUPERFAMILY HYDROLASE, PUTATIVE (AFU_ORTHOLOGUE AFUA_2G16580)-RELATED"/>
    <property type="match status" value="1"/>
</dbReference>
<feature type="domain" description="Dienelactone hydrolase" evidence="2">
    <location>
        <begin position="279"/>
        <end position="384"/>
    </location>
</feature>
<dbReference type="GO" id="GO:0016787">
    <property type="term" value="F:hydrolase activity"/>
    <property type="evidence" value="ECO:0007669"/>
    <property type="project" value="UniProtKB-KW"/>
</dbReference>
<feature type="chain" id="PRO_5033038126" evidence="1">
    <location>
        <begin position="26"/>
        <end position="555"/>
    </location>
</feature>
<evidence type="ECO:0000259" key="3">
    <source>
        <dbReference type="Pfam" id="PF02627"/>
    </source>
</evidence>
<dbReference type="InterPro" id="IPR003779">
    <property type="entry name" value="CMD-like"/>
</dbReference>
<keyword evidence="4" id="KW-0378">Hydrolase</keyword>
<dbReference type="Gene3D" id="1.20.1290.10">
    <property type="entry name" value="AhpD-like"/>
    <property type="match status" value="1"/>
</dbReference>
<evidence type="ECO:0000259" key="2">
    <source>
        <dbReference type="Pfam" id="PF01738"/>
    </source>
</evidence>
<dbReference type="InterPro" id="IPR029032">
    <property type="entry name" value="AhpD-like"/>
</dbReference>
<dbReference type="InterPro" id="IPR029058">
    <property type="entry name" value="AB_hydrolase_fold"/>
</dbReference>
<keyword evidence="1" id="KW-0732">Signal</keyword>
<dbReference type="Pfam" id="PF02627">
    <property type="entry name" value="CMD"/>
    <property type="match status" value="1"/>
</dbReference>
<sequence>MKLFNDISVIALFMAFVGMCGSANAQQPADTAKILTGKQESIIPIAAYAATGNQSLLNHALNNGLDAGLSMNEAKEILVQLYAYAGFPRSLNAIGTLEKVVSGRKQNGINDVAGNTPAAVNFIPSKFAFGKDVQTKLTGTTDIGAPQKYVPVIDTFLKEHLFADIFGRDNLDYQSREIATISALAGMSGTAAQLRAHLNVGRNVGFTEQQLRRIAFLISTKVGWREGNAVVNMLNEMFNTAADTVKTQNGVAVEKVTFPNQNITVVGNLFLPQHFDRHKRYPAILVGHPAGGVKEQTAGLYAQKLAEQGYVTLAFDASYQGESGGEPRFLEDPAVRTEDYRAATDYLSNHPSVNPDRIGVLGICAGGGFAIKAAQTEHRLKAVATVSMVDLGQLRREGLNGVLKPQMQQRLDEVGKQRTREANGEPVKYVNYVFNTREEIPAGATGMYREGYEYYRTPRGQHPNSQNKYIFTSLDKLMAFTALDHVEMISPRPLLLIIGKEADSRYFSDEAFARAAAPKELFEVPGASHIDMYDRPEYVPQAVKKLDNFFKHYLK</sequence>
<keyword evidence="5" id="KW-1185">Reference proteome</keyword>
<dbReference type="SUPFAM" id="SSF69118">
    <property type="entry name" value="AhpD-like"/>
    <property type="match status" value="1"/>
</dbReference>